<comment type="caution">
    <text evidence="1">The sequence shown here is derived from an EMBL/GenBank/DDBJ whole genome shotgun (WGS) entry which is preliminary data.</text>
</comment>
<evidence type="ECO:0000313" key="3">
    <source>
        <dbReference type="Proteomes" id="UP001642409"/>
    </source>
</evidence>
<gene>
    <name evidence="2" type="ORF">HINF_LOCUS32829</name>
    <name evidence="1" type="ORF">HINF_LOCUS50272</name>
</gene>
<name>A0AA86QXK6_9EUKA</name>
<dbReference type="EMBL" id="CAXDID020000113">
    <property type="protein sequence ID" value="CAL6029952.1"/>
    <property type="molecule type" value="Genomic_DNA"/>
</dbReference>
<evidence type="ECO:0000313" key="2">
    <source>
        <dbReference type="EMBL" id="CAL6029952.1"/>
    </source>
</evidence>
<proteinExistence type="predicted"/>
<keyword evidence="3" id="KW-1185">Reference proteome</keyword>
<organism evidence="1">
    <name type="scientific">Hexamita inflata</name>
    <dbReference type="NCBI Taxonomy" id="28002"/>
    <lineage>
        <taxon>Eukaryota</taxon>
        <taxon>Metamonada</taxon>
        <taxon>Diplomonadida</taxon>
        <taxon>Hexamitidae</taxon>
        <taxon>Hexamitinae</taxon>
        <taxon>Hexamita</taxon>
    </lineage>
</organism>
<sequence length="233" mass="26987">MQAIKYFSYTEPNFEHLFFNNHNKTNAAQLSLQSDSEHQTRTDLKSNQHQMTESDFLDTTLECSRAYSATPLQKPAAQQESTAGTLPKAKTMAFEFELLYAIRLYFRDQRFESLREALIYHKQYHATTNKKVHLNFKQLGQSCGINESQARNAFDTAKQQHLDSLTTETKNRVTERIDQLWAQVGSEVEFAARKQLVLEQVEKEFQLSAQHNLNHKAVTNMLYYTVNKLKAAK</sequence>
<dbReference type="AlphaFoldDB" id="A0AA86QXK6"/>
<dbReference type="Proteomes" id="UP001642409">
    <property type="component" value="Unassembled WGS sequence"/>
</dbReference>
<accession>A0AA86QXK6</accession>
<reference evidence="2 3" key="2">
    <citation type="submission" date="2024-07" db="EMBL/GenBank/DDBJ databases">
        <authorList>
            <person name="Akdeniz Z."/>
        </authorList>
    </citation>
    <scope>NUCLEOTIDE SEQUENCE [LARGE SCALE GENOMIC DNA]</scope>
</reference>
<evidence type="ECO:0000313" key="1">
    <source>
        <dbReference type="EMBL" id="CAI9962627.1"/>
    </source>
</evidence>
<dbReference type="EMBL" id="CATOUU010000959">
    <property type="protein sequence ID" value="CAI9962627.1"/>
    <property type="molecule type" value="Genomic_DNA"/>
</dbReference>
<protein>
    <submittedName>
        <fullName evidence="2">Hypothetical_protein</fullName>
    </submittedName>
</protein>
<reference evidence="1" key="1">
    <citation type="submission" date="2023-06" db="EMBL/GenBank/DDBJ databases">
        <authorList>
            <person name="Kurt Z."/>
        </authorList>
    </citation>
    <scope>NUCLEOTIDE SEQUENCE</scope>
</reference>